<gene>
    <name evidence="1" type="ORF">Zmor_002428</name>
</gene>
<comment type="caution">
    <text evidence="1">The sequence shown here is derived from an EMBL/GenBank/DDBJ whole genome shotgun (WGS) entry which is preliminary data.</text>
</comment>
<organism evidence="1 2">
    <name type="scientific">Zophobas morio</name>
    <dbReference type="NCBI Taxonomy" id="2755281"/>
    <lineage>
        <taxon>Eukaryota</taxon>
        <taxon>Metazoa</taxon>
        <taxon>Ecdysozoa</taxon>
        <taxon>Arthropoda</taxon>
        <taxon>Hexapoda</taxon>
        <taxon>Insecta</taxon>
        <taxon>Pterygota</taxon>
        <taxon>Neoptera</taxon>
        <taxon>Endopterygota</taxon>
        <taxon>Coleoptera</taxon>
        <taxon>Polyphaga</taxon>
        <taxon>Cucujiformia</taxon>
        <taxon>Tenebrionidae</taxon>
        <taxon>Zophobas</taxon>
    </lineage>
</organism>
<protein>
    <submittedName>
        <fullName evidence="1">Uncharacterized protein</fullName>
    </submittedName>
</protein>
<keyword evidence="2" id="KW-1185">Reference proteome</keyword>
<evidence type="ECO:0000313" key="1">
    <source>
        <dbReference type="EMBL" id="KAJ3667017.1"/>
    </source>
</evidence>
<dbReference type="AlphaFoldDB" id="A0AA38JA87"/>
<evidence type="ECO:0000313" key="2">
    <source>
        <dbReference type="Proteomes" id="UP001168821"/>
    </source>
</evidence>
<reference evidence="1" key="1">
    <citation type="journal article" date="2023" name="G3 (Bethesda)">
        <title>Whole genome assemblies of Zophobas morio and Tenebrio molitor.</title>
        <authorList>
            <person name="Kaur S."/>
            <person name="Stinson S.A."/>
            <person name="diCenzo G.C."/>
        </authorList>
    </citation>
    <scope>NUCLEOTIDE SEQUENCE</scope>
    <source>
        <strain evidence="1">QUZm001</strain>
    </source>
</reference>
<dbReference type="Proteomes" id="UP001168821">
    <property type="component" value="Unassembled WGS sequence"/>
</dbReference>
<name>A0AA38JA87_9CUCU</name>
<accession>A0AA38JA87</accession>
<dbReference type="EMBL" id="JALNTZ010000001">
    <property type="protein sequence ID" value="KAJ3667017.1"/>
    <property type="molecule type" value="Genomic_DNA"/>
</dbReference>
<proteinExistence type="predicted"/>
<sequence length="91" mass="10538">MPCYIKNEPGTGSWDVEFSPGFDIFDVTSMEKDGLIGRIRSLRTFDALSWKLWSLKYLLITHAFYYQSLSSIFRRHNRKGASKIQNDGISQ</sequence>